<dbReference type="NCBIfam" id="TIGR01048">
    <property type="entry name" value="lysA"/>
    <property type="match status" value="1"/>
</dbReference>
<dbReference type="GO" id="GO:0009089">
    <property type="term" value="P:lysine biosynthetic process via diaminopimelate"/>
    <property type="evidence" value="ECO:0007669"/>
    <property type="project" value="UniProtKB-UniRule"/>
</dbReference>
<evidence type="ECO:0000259" key="10">
    <source>
        <dbReference type="Pfam" id="PF02784"/>
    </source>
</evidence>
<dbReference type="PANTHER" id="PTHR43727:SF2">
    <property type="entry name" value="GROUP IV DECARBOXYLASE"/>
    <property type="match status" value="1"/>
</dbReference>
<dbReference type="AlphaFoldDB" id="A0A8J3ILY6"/>
<organism evidence="11 12">
    <name type="scientific">Reticulibacter mediterranei</name>
    <dbReference type="NCBI Taxonomy" id="2778369"/>
    <lineage>
        <taxon>Bacteria</taxon>
        <taxon>Bacillati</taxon>
        <taxon>Chloroflexota</taxon>
        <taxon>Ktedonobacteria</taxon>
        <taxon>Ktedonobacterales</taxon>
        <taxon>Reticulibacteraceae</taxon>
        <taxon>Reticulibacter</taxon>
    </lineage>
</organism>
<evidence type="ECO:0000256" key="4">
    <source>
        <dbReference type="ARBA" id="ARBA00023239"/>
    </source>
</evidence>
<dbReference type="CDD" id="cd06828">
    <property type="entry name" value="PLPDE_III_DapDC"/>
    <property type="match status" value="1"/>
</dbReference>
<evidence type="ECO:0000256" key="1">
    <source>
        <dbReference type="ARBA" id="ARBA00001933"/>
    </source>
</evidence>
<dbReference type="Proteomes" id="UP000597444">
    <property type="component" value="Unassembled WGS sequence"/>
</dbReference>
<keyword evidence="2 8" id="KW-0210">Decarboxylase</keyword>
<dbReference type="PROSITE" id="PS00878">
    <property type="entry name" value="ODR_DC_2_1"/>
    <property type="match status" value="1"/>
</dbReference>
<comment type="catalytic activity">
    <reaction evidence="8">
        <text>meso-2,6-diaminopimelate + H(+) = L-lysine + CO2</text>
        <dbReference type="Rhea" id="RHEA:15101"/>
        <dbReference type="ChEBI" id="CHEBI:15378"/>
        <dbReference type="ChEBI" id="CHEBI:16526"/>
        <dbReference type="ChEBI" id="CHEBI:32551"/>
        <dbReference type="ChEBI" id="CHEBI:57791"/>
        <dbReference type="EC" id="4.1.1.20"/>
    </reaction>
</comment>
<keyword evidence="8" id="KW-0028">Amino-acid biosynthesis</keyword>
<feature type="modified residue" description="N6-(pyridoxal phosphate)lysine" evidence="6">
    <location>
        <position position="56"/>
    </location>
</feature>
<evidence type="ECO:0000259" key="9">
    <source>
        <dbReference type="Pfam" id="PF00278"/>
    </source>
</evidence>
<comment type="cofactor">
    <cofactor evidence="1 6 8">
        <name>pyridoxal 5'-phosphate</name>
        <dbReference type="ChEBI" id="CHEBI:597326"/>
    </cofactor>
</comment>
<evidence type="ECO:0000256" key="8">
    <source>
        <dbReference type="RuleBase" id="RU003738"/>
    </source>
</evidence>
<dbReference type="UniPathway" id="UPA00034">
    <property type="reaction ID" value="UER00027"/>
</dbReference>
<protein>
    <recommendedName>
        <fullName evidence="5 8">Diaminopimelate decarboxylase</fullName>
        <ecNumber evidence="5 8">4.1.1.20</ecNumber>
    </recommendedName>
</protein>
<proteinExistence type="inferred from homology"/>
<keyword evidence="4 8" id="KW-0456">Lyase</keyword>
<dbReference type="InterPro" id="IPR029066">
    <property type="entry name" value="PLP-binding_barrel"/>
</dbReference>
<dbReference type="FunFam" id="3.20.20.10:FF:000003">
    <property type="entry name" value="Diaminopimelate decarboxylase"/>
    <property type="match status" value="1"/>
</dbReference>
<comment type="similarity">
    <text evidence="7">Belongs to the Orn/Lys/Arg decarboxylase class-II family.</text>
</comment>
<evidence type="ECO:0000256" key="3">
    <source>
        <dbReference type="ARBA" id="ARBA00022898"/>
    </source>
</evidence>
<comment type="pathway">
    <text evidence="8">Amino-acid biosynthesis; L-lysine biosynthesis via DAP pathway; L-lysine from DL-2,6-diaminopimelate: step 1/1.</text>
</comment>
<dbReference type="SUPFAM" id="SSF51419">
    <property type="entry name" value="PLP-binding barrel"/>
    <property type="match status" value="1"/>
</dbReference>
<accession>A0A8J3ILY6</accession>
<keyword evidence="8" id="KW-0457">Lysine biosynthesis</keyword>
<feature type="domain" description="Orn/DAP/Arg decarboxylase 2 N-terminal" evidence="10">
    <location>
        <begin position="32"/>
        <end position="278"/>
    </location>
</feature>
<dbReference type="InterPro" id="IPR000183">
    <property type="entry name" value="Orn/DAP/Arg_de-COase"/>
</dbReference>
<dbReference type="SUPFAM" id="SSF50621">
    <property type="entry name" value="Alanine racemase C-terminal domain-like"/>
    <property type="match status" value="1"/>
</dbReference>
<evidence type="ECO:0000313" key="11">
    <source>
        <dbReference type="EMBL" id="GHO92611.1"/>
    </source>
</evidence>
<gene>
    <name evidence="11" type="ORF">KSF_026590</name>
</gene>
<dbReference type="GO" id="GO:0008836">
    <property type="term" value="F:diaminopimelate decarboxylase activity"/>
    <property type="evidence" value="ECO:0007669"/>
    <property type="project" value="UniProtKB-UniRule"/>
</dbReference>
<evidence type="ECO:0000256" key="7">
    <source>
        <dbReference type="RuleBase" id="RU003737"/>
    </source>
</evidence>
<keyword evidence="3 6" id="KW-0663">Pyridoxal phosphate</keyword>
<dbReference type="InterPro" id="IPR002986">
    <property type="entry name" value="DAP_deCOOHase_LysA"/>
</dbReference>
<dbReference type="PANTHER" id="PTHR43727">
    <property type="entry name" value="DIAMINOPIMELATE DECARBOXYLASE"/>
    <property type="match status" value="1"/>
</dbReference>
<dbReference type="InterPro" id="IPR009006">
    <property type="entry name" value="Ala_racemase/Decarboxylase_C"/>
</dbReference>
<dbReference type="Gene3D" id="3.20.20.10">
    <property type="entry name" value="Alanine racemase"/>
    <property type="match status" value="1"/>
</dbReference>
<reference evidence="11" key="1">
    <citation type="submission" date="2020-10" db="EMBL/GenBank/DDBJ databases">
        <title>Taxonomic study of unclassified bacteria belonging to the class Ktedonobacteria.</title>
        <authorList>
            <person name="Yabe S."/>
            <person name="Wang C.M."/>
            <person name="Zheng Y."/>
            <person name="Sakai Y."/>
            <person name="Cavaletti L."/>
            <person name="Monciardini P."/>
            <person name="Donadio S."/>
        </authorList>
    </citation>
    <scope>NUCLEOTIDE SEQUENCE</scope>
    <source>
        <strain evidence="11">ID150040</strain>
    </source>
</reference>
<dbReference type="Pfam" id="PF02784">
    <property type="entry name" value="Orn_Arg_deC_N"/>
    <property type="match status" value="1"/>
</dbReference>
<comment type="caution">
    <text evidence="11">The sequence shown here is derived from an EMBL/GenBank/DDBJ whole genome shotgun (WGS) entry which is preliminary data.</text>
</comment>
<dbReference type="PRINTS" id="PR01181">
    <property type="entry name" value="DAPDCRBXLASE"/>
</dbReference>
<dbReference type="RefSeq" id="WP_220203434.1">
    <property type="nucleotide sequence ID" value="NZ_BNJK01000001.1"/>
</dbReference>
<dbReference type="InterPro" id="IPR022644">
    <property type="entry name" value="De-COase2_N"/>
</dbReference>
<dbReference type="InterPro" id="IPR022643">
    <property type="entry name" value="De-COase2_C"/>
</dbReference>
<feature type="domain" description="Orn/DAP/Arg decarboxylase 2 C-terminal" evidence="9">
    <location>
        <begin position="281"/>
        <end position="368"/>
    </location>
</feature>
<keyword evidence="12" id="KW-1185">Reference proteome</keyword>
<dbReference type="PRINTS" id="PR01179">
    <property type="entry name" value="ODADCRBXLASE"/>
</dbReference>
<evidence type="ECO:0000256" key="5">
    <source>
        <dbReference type="NCBIfam" id="TIGR01048"/>
    </source>
</evidence>
<dbReference type="Gene3D" id="2.40.37.10">
    <property type="entry name" value="Lyase, Ornithine Decarboxylase, Chain A, domain 1"/>
    <property type="match status" value="1"/>
</dbReference>
<dbReference type="EC" id="4.1.1.20" evidence="5 8"/>
<dbReference type="Pfam" id="PF00278">
    <property type="entry name" value="Orn_DAP_Arg_deC"/>
    <property type="match status" value="1"/>
</dbReference>
<dbReference type="EMBL" id="BNJK01000001">
    <property type="protein sequence ID" value="GHO92611.1"/>
    <property type="molecule type" value="Genomic_DNA"/>
</dbReference>
<sequence length="415" mass="46124">MTEKTLPFTQAQLAEIIACYPTPFHIYNEAGIRQSARQLKQAFAWTDGFTNYFAVKALPNPSILRILKEEGFGADCSSLPELLLAERVGIIGTDIMLTSNETPAEEYCKAQEMGAIINIDDISHIDFLEQHVGLPDLISCRYNPGPQREGNAIIGNPKDAKYGLTYDQLFRAYAILKEKGVKRFGLHAMIASNELNPQYFIETANMLFDLVVALSQQIGITFSFVNLGGGIGIPYRPDQIAFDLGAFSRGVEALYHSKIVQNGLHPLQIVMECGRLITGPHGYLVTTALHQKETYKNYIGLDACMTNLMRPALYGAYHHITVVGKEQLSASHTYDVVGSLCENFDKFAIDRKLPKIDTGDILVIHDTGAHGHSMGFNYNGKLRSAELLLRANGDIQLIRRAETIDDYFRTLELEG</sequence>
<evidence type="ECO:0000256" key="6">
    <source>
        <dbReference type="PIRSR" id="PIRSR600183-50"/>
    </source>
</evidence>
<evidence type="ECO:0000256" key="2">
    <source>
        <dbReference type="ARBA" id="ARBA00022793"/>
    </source>
</evidence>
<feature type="active site" description="Proton donor" evidence="6">
    <location>
        <position position="341"/>
    </location>
</feature>
<name>A0A8J3ILY6_9CHLR</name>
<dbReference type="InterPro" id="IPR022653">
    <property type="entry name" value="De-COase2_pyr-phos_BS"/>
</dbReference>
<evidence type="ECO:0000313" key="12">
    <source>
        <dbReference type="Proteomes" id="UP000597444"/>
    </source>
</evidence>